<evidence type="ECO:0000256" key="4">
    <source>
        <dbReference type="ARBA" id="ARBA00022692"/>
    </source>
</evidence>
<keyword evidence="6 15" id="KW-0863">Zinc-finger</keyword>
<evidence type="ECO:0000256" key="13">
    <source>
        <dbReference type="ARBA" id="ARBA00023163"/>
    </source>
</evidence>
<evidence type="ECO:0000256" key="8">
    <source>
        <dbReference type="ARBA" id="ARBA00022833"/>
    </source>
</evidence>
<evidence type="ECO:0000256" key="10">
    <source>
        <dbReference type="ARBA" id="ARBA00022989"/>
    </source>
</evidence>
<sequence length="233" mass="25927">MHSFGYRANAVVTFAIIILGMMCAMTSLSDNFNSSSPTADVKVLNINWFQKQPNGNDEVFVFVAAEYETPQNALNQDTYYTDMESTRESKSKGKDAWVMMSRGLFLSEGFMSWPPKRSYSCCFCKRVFMSAQALGGHMNVHRRDKARLREESPNYYLCLNPNPDLGCSPVPNLNMPPPPSMAGYCENLKSAVEIVGFIDVDGEAGTKLLNLDLEIGPFGGHGDHELDLELRLG</sequence>
<dbReference type="InterPro" id="IPR013087">
    <property type="entry name" value="Znf_C2H2_type"/>
</dbReference>
<comment type="caution">
    <text evidence="17">The sequence shown here is derived from an EMBL/GenBank/DDBJ whole genome shotgun (WGS) entry which is preliminary data.</text>
</comment>
<keyword evidence="8" id="KW-0862">Zinc</keyword>
<keyword evidence="18" id="KW-1185">Reference proteome</keyword>
<evidence type="ECO:0000313" key="17">
    <source>
        <dbReference type="EMBL" id="KAG6513728.1"/>
    </source>
</evidence>
<reference evidence="17 18" key="1">
    <citation type="submission" date="2020-08" db="EMBL/GenBank/DDBJ databases">
        <title>Plant Genome Project.</title>
        <authorList>
            <person name="Zhang R.-G."/>
        </authorList>
    </citation>
    <scope>NUCLEOTIDE SEQUENCE [LARGE SCALE GENOMIC DNA]</scope>
    <source>
        <tissue evidence="17">Rhizome</tissue>
    </source>
</reference>
<evidence type="ECO:0000256" key="3">
    <source>
        <dbReference type="ARBA" id="ARBA00009289"/>
    </source>
</evidence>
<dbReference type="InterPro" id="IPR036236">
    <property type="entry name" value="Znf_C2H2_sf"/>
</dbReference>
<keyword evidence="5" id="KW-0479">Metal-binding</keyword>
<dbReference type="Pfam" id="PF04573">
    <property type="entry name" value="SPC22"/>
    <property type="match status" value="1"/>
</dbReference>
<dbReference type="GO" id="GO:0006465">
    <property type="term" value="P:signal peptide processing"/>
    <property type="evidence" value="ECO:0007669"/>
    <property type="project" value="InterPro"/>
</dbReference>
<protein>
    <recommendedName>
        <fullName evidence="16">C2H2-type domain-containing protein</fullName>
    </recommendedName>
</protein>
<accession>A0A8J5GT05</accession>
<feature type="domain" description="C2H2-type" evidence="16">
    <location>
        <begin position="119"/>
        <end position="146"/>
    </location>
</feature>
<name>A0A8J5GT05_ZINOF</name>
<dbReference type="PROSITE" id="PS50157">
    <property type="entry name" value="ZINC_FINGER_C2H2_2"/>
    <property type="match status" value="1"/>
</dbReference>
<dbReference type="GO" id="GO:0005634">
    <property type="term" value="C:nucleus"/>
    <property type="evidence" value="ECO:0007669"/>
    <property type="project" value="UniProtKB-SubCell"/>
</dbReference>
<dbReference type="AlphaFoldDB" id="A0A8J5GT05"/>
<evidence type="ECO:0000256" key="11">
    <source>
        <dbReference type="ARBA" id="ARBA00023015"/>
    </source>
</evidence>
<evidence type="ECO:0000256" key="1">
    <source>
        <dbReference type="ARBA" id="ARBA00004123"/>
    </source>
</evidence>
<keyword evidence="12" id="KW-0472">Membrane</keyword>
<evidence type="ECO:0000256" key="12">
    <source>
        <dbReference type="ARBA" id="ARBA00023136"/>
    </source>
</evidence>
<dbReference type="GO" id="GO:0005787">
    <property type="term" value="C:signal peptidase complex"/>
    <property type="evidence" value="ECO:0007669"/>
    <property type="project" value="InterPro"/>
</dbReference>
<evidence type="ECO:0000256" key="15">
    <source>
        <dbReference type="PROSITE-ProRule" id="PRU00042"/>
    </source>
</evidence>
<dbReference type="InterPro" id="IPR052426">
    <property type="entry name" value="Plant_dev_regulator"/>
</dbReference>
<evidence type="ECO:0000256" key="7">
    <source>
        <dbReference type="ARBA" id="ARBA00022824"/>
    </source>
</evidence>
<evidence type="ECO:0000256" key="5">
    <source>
        <dbReference type="ARBA" id="ARBA00022723"/>
    </source>
</evidence>
<evidence type="ECO:0000256" key="2">
    <source>
        <dbReference type="ARBA" id="ARBA00004648"/>
    </source>
</evidence>
<keyword evidence="11" id="KW-0805">Transcription regulation</keyword>
<dbReference type="SUPFAM" id="SSF57667">
    <property type="entry name" value="beta-beta-alpha zinc fingers"/>
    <property type="match status" value="1"/>
</dbReference>
<comment type="similarity">
    <text evidence="3">Belongs to the SPCS3 family.</text>
</comment>
<organism evidence="17 18">
    <name type="scientific">Zingiber officinale</name>
    <name type="common">Ginger</name>
    <name type="synonym">Amomum zingiber</name>
    <dbReference type="NCBI Taxonomy" id="94328"/>
    <lineage>
        <taxon>Eukaryota</taxon>
        <taxon>Viridiplantae</taxon>
        <taxon>Streptophyta</taxon>
        <taxon>Embryophyta</taxon>
        <taxon>Tracheophyta</taxon>
        <taxon>Spermatophyta</taxon>
        <taxon>Magnoliopsida</taxon>
        <taxon>Liliopsida</taxon>
        <taxon>Zingiberales</taxon>
        <taxon>Zingiberaceae</taxon>
        <taxon>Zingiber</taxon>
    </lineage>
</organism>
<evidence type="ECO:0000256" key="9">
    <source>
        <dbReference type="ARBA" id="ARBA00022968"/>
    </source>
</evidence>
<evidence type="ECO:0000313" key="18">
    <source>
        <dbReference type="Proteomes" id="UP000734854"/>
    </source>
</evidence>
<gene>
    <name evidence="17" type="ORF">ZIOFF_024064</name>
</gene>
<dbReference type="PANTHER" id="PTHR45801">
    <property type="entry name" value="OS07G0101800 PROTEIN"/>
    <property type="match status" value="1"/>
</dbReference>
<keyword evidence="10" id="KW-1133">Transmembrane helix</keyword>
<dbReference type="EMBL" id="JACMSC010000007">
    <property type="protein sequence ID" value="KAG6513728.1"/>
    <property type="molecule type" value="Genomic_DNA"/>
</dbReference>
<dbReference type="GO" id="GO:0008270">
    <property type="term" value="F:zinc ion binding"/>
    <property type="evidence" value="ECO:0007669"/>
    <property type="project" value="UniProtKB-KW"/>
</dbReference>
<comment type="subcellular location">
    <subcellularLocation>
        <location evidence="2">Endoplasmic reticulum membrane</location>
        <topology evidence="2">Single-pass type II membrane protein</topology>
    </subcellularLocation>
    <subcellularLocation>
        <location evidence="1">Nucleus</location>
    </subcellularLocation>
</comment>
<dbReference type="InterPro" id="IPR007653">
    <property type="entry name" value="SPC3"/>
</dbReference>
<dbReference type="PROSITE" id="PS00028">
    <property type="entry name" value="ZINC_FINGER_C2H2_1"/>
    <property type="match status" value="1"/>
</dbReference>
<dbReference type="Proteomes" id="UP000734854">
    <property type="component" value="Unassembled WGS sequence"/>
</dbReference>
<evidence type="ECO:0000259" key="16">
    <source>
        <dbReference type="PROSITE" id="PS50157"/>
    </source>
</evidence>
<evidence type="ECO:0000256" key="14">
    <source>
        <dbReference type="ARBA" id="ARBA00023242"/>
    </source>
</evidence>
<keyword evidence="4" id="KW-0812">Transmembrane</keyword>
<keyword evidence="9" id="KW-0735">Signal-anchor</keyword>
<proteinExistence type="inferred from homology"/>
<evidence type="ECO:0000256" key="6">
    <source>
        <dbReference type="ARBA" id="ARBA00022771"/>
    </source>
</evidence>
<dbReference type="PANTHER" id="PTHR45801:SF110">
    <property type="entry name" value="TRANSCRIPTIONAL REGULATOR SUPERMAN"/>
    <property type="match status" value="1"/>
</dbReference>
<keyword evidence="13" id="KW-0804">Transcription</keyword>
<keyword evidence="7" id="KW-0256">Endoplasmic reticulum</keyword>
<keyword evidence="14" id="KW-0539">Nucleus</keyword>